<dbReference type="Pfam" id="PF00534">
    <property type="entry name" value="Glycos_transf_1"/>
    <property type="match status" value="1"/>
</dbReference>
<feature type="domain" description="Glycosyltransferase subfamily 4-like N-terminal" evidence="2">
    <location>
        <begin position="21"/>
        <end position="181"/>
    </location>
</feature>
<dbReference type="Proteomes" id="UP000257004">
    <property type="component" value="Unassembled WGS sequence"/>
</dbReference>
<dbReference type="Gene3D" id="3.40.50.2000">
    <property type="entry name" value="Glycogen Phosphorylase B"/>
    <property type="match status" value="2"/>
</dbReference>
<dbReference type="AlphaFoldDB" id="A0A3D9FKH7"/>
<reference evidence="3 4" key="1">
    <citation type="submission" date="2018-07" db="EMBL/GenBank/DDBJ databases">
        <title>Genomic Encyclopedia of Archaeal and Bacterial Type Strains, Phase II (KMG-II): from individual species to whole genera.</title>
        <authorList>
            <person name="Goeker M."/>
        </authorList>
    </citation>
    <scope>NUCLEOTIDE SEQUENCE [LARGE SCALE GENOMIC DNA]</scope>
    <source>
        <strain evidence="3 4">DSM 25795</strain>
    </source>
</reference>
<dbReference type="PANTHER" id="PTHR12526">
    <property type="entry name" value="GLYCOSYLTRANSFERASE"/>
    <property type="match status" value="1"/>
</dbReference>
<dbReference type="PANTHER" id="PTHR12526:SF630">
    <property type="entry name" value="GLYCOSYLTRANSFERASE"/>
    <property type="match status" value="1"/>
</dbReference>
<accession>A0A3D9FKH7</accession>
<dbReference type="InterPro" id="IPR028098">
    <property type="entry name" value="Glyco_trans_4-like_N"/>
</dbReference>
<keyword evidence="3" id="KW-0808">Transferase</keyword>
<dbReference type="EMBL" id="QRDQ01000012">
    <property type="protein sequence ID" value="RED19563.1"/>
    <property type="molecule type" value="Genomic_DNA"/>
</dbReference>
<dbReference type="CDD" id="cd03820">
    <property type="entry name" value="GT4_AmsD-like"/>
    <property type="match status" value="1"/>
</dbReference>
<gene>
    <name evidence="3" type="ORF">BD847_3850</name>
</gene>
<keyword evidence="4" id="KW-1185">Reference proteome</keyword>
<evidence type="ECO:0000259" key="2">
    <source>
        <dbReference type="Pfam" id="PF13439"/>
    </source>
</evidence>
<dbReference type="GO" id="GO:0016757">
    <property type="term" value="F:glycosyltransferase activity"/>
    <property type="evidence" value="ECO:0007669"/>
    <property type="project" value="InterPro"/>
</dbReference>
<evidence type="ECO:0000259" key="1">
    <source>
        <dbReference type="Pfam" id="PF00534"/>
    </source>
</evidence>
<comment type="caution">
    <text evidence="3">The sequence shown here is derived from an EMBL/GenBank/DDBJ whole genome shotgun (WGS) entry which is preliminary data.</text>
</comment>
<protein>
    <submittedName>
        <fullName evidence="3">Glycosyltransferase involved in cell wall biosynthesis</fullName>
    </submittedName>
</protein>
<dbReference type="InterPro" id="IPR001296">
    <property type="entry name" value="Glyco_trans_1"/>
</dbReference>
<dbReference type="SUPFAM" id="SSF53756">
    <property type="entry name" value="UDP-Glycosyltransferase/glycogen phosphorylase"/>
    <property type="match status" value="1"/>
</dbReference>
<dbReference type="Pfam" id="PF13439">
    <property type="entry name" value="Glyco_transf_4"/>
    <property type="match status" value="1"/>
</dbReference>
<name>A0A3D9FKH7_9FLAO</name>
<sequence>MLNRNNLKMKIGILVYKMSGVGGVERITAEKINAWIEIFGYDVVLITKNEKEAPFFYEVNKKCKRYNLNIHAKLRSGIKDYIKNIPQAFKLFLGLKNVMKSEKIDILFTTMRGIDSLVVPFAKVRVPKISEIHGSGFAHNEKAWFWKSLIINRYKKLVVLNKCEVDYYPLDNIAVIPNFIDNSDYNFSKHDKKNVIISAGRISREKQFDHLIDIWSLIASKYDQWEVHLYGDGPIDVFKNKIDELGIQKSFKIFPSTTEIKNKMQKASIFVLVSATEAFPMVLLEAMNAKLPIVSYDSPNGPKSIVTDGKDGFIVPLNNQTAFAEKLELLINDVSLRENFIENQEIKLDAFSKKRVMNQWNDLVLEVLNKK</sequence>
<dbReference type="OrthoDB" id="9811239at2"/>
<organism evidence="3 4">
    <name type="scientific">Flavobacterium cutihirudinis</name>
    <dbReference type="NCBI Taxonomy" id="1265740"/>
    <lineage>
        <taxon>Bacteria</taxon>
        <taxon>Pseudomonadati</taxon>
        <taxon>Bacteroidota</taxon>
        <taxon>Flavobacteriia</taxon>
        <taxon>Flavobacteriales</taxon>
        <taxon>Flavobacteriaceae</taxon>
        <taxon>Flavobacterium</taxon>
    </lineage>
</organism>
<evidence type="ECO:0000313" key="3">
    <source>
        <dbReference type="EMBL" id="RED19563.1"/>
    </source>
</evidence>
<feature type="domain" description="Glycosyl transferase family 1" evidence="1">
    <location>
        <begin position="188"/>
        <end position="344"/>
    </location>
</feature>
<evidence type="ECO:0000313" key="4">
    <source>
        <dbReference type="Proteomes" id="UP000257004"/>
    </source>
</evidence>
<proteinExistence type="predicted"/>